<evidence type="ECO:0000256" key="1">
    <source>
        <dbReference type="SAM" id="Phobius"/>
    </source>
</evidence>
<feature type="transmembrane region" description="Helical" evidence="1">
    <location>
        <begin position="109"/>
        <end position="128"/>
    </location>
</feature>
<keyword evidence="1" id="KW-0472">Membrane</keyword>
<reference evidence="2 3" key="1">
    <citation type="submission" date="2017-02" db="EMBL/GenBank/DDBJ databases">
        <authorList>
            <person name="Peterson S.W."/>
        </authorList>
    </citation>
    <scope>NUCLEOTIDE SEQUENCE [LARGE SCALE GENOMIC DNA]</scope>
    <source>
        <strain evidence="2 3">ATCC BAA-908</strain>
    </source>
</reference>
<keyword evidence="3" id="KW-1185">Reference proteome</keyword>
<organism evidence="2 3">
    <name type="scientific">Treponema porcinum</name>
    <dbReference type="NCBI Taxonomy" id="261392"/>
    <lineage>
        <taxon>Bacteria</taxon>
        <taxon>Pseudomonadati</taxon>
        <taxon>Spirochaetota</taxon>
        <taxon>Spirochaetia</taxon>
        <taxon>Spirochaetales</taxon>
        <taxon>Treponemataceae</taxon>
        <taxon>Treponema</taxon>
    </lineage>
</organism>
<feature type="transmembrane region" description="Helical" evidence="1">
    <location>
        <begin position="214"/>
        <end position="235"/>
    </location>
</feature>
<feature type="transmembrane region" description="Helical" evidence="1">
    <location>
        <begin position="177"/>
        <end position="202"/>
    </location>
</feature>
<accession>A0A1T4LJ45</accession>
<proteinExistence type="predicted"/>
<dbReference type="OrthoDB" id="1007695at2"/>
<feature type="transmembrane region" description="Helical" evidence="1">
    <location>
        <begin position="135"/>
        <end position="157"/>
    </location>
</feature>
<feature type="transmembrane region" description="Helical" evidence="1">
    <location>
        <begin position="295"/>
        <end position="310"/>
    </location>
</feature>
<feature type="transmembrane region" description="Helical" evidence="1">
    <location>
        <begin position="316"/>
        <end position="333"/>
    </location>
</feature>
<protein>
    <submittedName>
        <fullName evidence="2">EpsG family protein</fullName>
    </submittedName>
</protein>
<sequence length="398" mass="47557">MHVEYALPYILFTFFLVLFAIDGNVFIKNNAFYKSVRNFSLASVVIVSIFFIGCRGFVEADWYFYLPYFEKTPSFFDGEEKIRYFFRTNAWETGYGIFSIICKTLTDNYLAYQFICFLIDFIVLHFFFKEYCGKYYFLGWCLFWIFQGFVFEIIILRNAKAIMLFLISIKYAQNKKIIKYMLLNLLGLMFHSSAIFYFPLYFFFQMKRNKKLELFLFLVGIYIYILQIPIVKPILKSIARGLPGRYGWMVVAYLDSKQFSASYGITIGFLERVFSFILIFKFSSQIIKEDERMKIFWYLFLLFQFSYLFLSDFSILLGRISNLFICSYWVLYTKVFGKLKKNWKYIFLLLLMLYGSLRNLSLLSHSTSYYDNFLTGAMSDSERKSLYKKNGYNVEVSF</sequence>
<feature type="transmembrane region" description="Helical" evidence="1">
    <location>
        <begin position="345"/>
        <end position="364"/>
    </location>
</feature>
<dbReference type="EMBL" id="FUWG01000011">
    <property type="protein sequence ID" value="SJZ54636.1"/>
    <property type="molecule type" value="Genomic_DNA"/>
</dbReference>
<feature type="transmembrane region" description="Helical" evidence="1">
    <location>
        <begin position="39"/>
        <end position="58"/>
    </location>
</feature>
<dbReference type="AlphaFoldDB" id="A0A1T4LJ45"/>
<name>A0A1T4LJ45_TREPO</name>
<dbReference type="STRING" id="261392.SAMN02745149_01620"/>
<dbReference type="Proteomes" id="UP000190423">
    <property type="component" value="Unassembled WGS sequence"/>
</dbReference>
<dbReference type="GeneID" id="78316903"/>
<dbReference type="InterPro" id="IPR049458">
    <property type="entry name" value="EpsG-like"/>
</dbReference>
<gene>
    <name evidence="2" type="ORF">SAMN02745149_01620</name>
</gene>
<feature type="transmembrane region" description="Helical" evidence="1">
    <location>
        <begin position="263"/>
        <end position="283"/>
    </location>
</feature>
<keyword evidence="1" id="KW-1133">Transmembrane helix</keyword>
<keyword evidence="1" id="KW-0812">Transmembrane</keyword>
<evidence type="ECO:0000313" key="3">
    <source>
        <dbReference type="Proteomes" id="UP000190423"/>
    </source>
</evidence>
<dbReference type="RefSeq" id="WP_078933520.1">
    <property type="nucleotide sequence ID" value="NZ_FUWG01000011.1"/>
</dbReference>
<feature type="transmembrane region" description="Helical" evidence="1">
    <location>
        <begin position="6"/>
        <end position="27"/>
    </location>
</feature>
<dbReference type="Pfam" id="PF14897">
    <property type="entry name" value="EpsG"/>
    <property type="match status" value="1"/>
</dbReference>
<evidence type="ECO:0000313" key="2">
    <source>
        <dbReference type="EMBL" id="SJZ54636.1"/>
    </source>
</evidence>